<feature type="transmembrane region" description="Helical" evidence="2">
    <location>
        <begin position="364"/>
        <end position="382"/>
    </location>
</feature>
<evidence type="ECO:0000313" key="3">
    <source>
        <dbReference type="EMBL" id="VFB16540.1"/>
    </source>
</evidence>
<feature type="transmembrane region" description="Helical" evidence="2">
    <location>
        <begin position="402"/>
        <end position="421"/>
    </location>
</feature>
<name>A0A8H2QT55_9FIRM</name>
<dbReference type="PANTHER" id="PTHR37826">
    <property type="entry name" value="FLOTILLIN BAND_7_5 DOMAIN PROTEIN"/>
    <property type="match status" value="1"/>
</dbReference>
<dbReference type="AlphaFoldDB" id="A0A8H2QT55"/>
<keyword evidence="2" id="KW-0472">Membrane</keyword>
<dbReference type="Proteomes" id="UP000377798">
    <property type="component" value="Unassembled WGS sequence"/>
</dbReference>
<dbReference type="GO" id="GO:0000428">
    <property type="term" value="C:DNA-directed RNA polymerase complex"/>
    <property type="evidence" value="ECO:0007669"/>
    <property type="project" value="UniProtKB-KW"/>
</dbReference>
<gene>
    <name evidence="3" type="ORF">NCTC13150_01089</name>
</gene>
<keyword evidence="2" id="KW-1133">Transmembrane helix</keyword>
<proteinExistence type="predicted"/>
<accession>A0A8H2QT55</accession>
<dbReference type="EMBL" id="CAACYI010000001">
    <property type="protein sequence ID" value="VFB16540.1"/>
    <property type="molecule type" value="Genomic_DNA"/>
</dbReference>
<comment type="caution">
    <text evidence="3">The sequence shown here is derived from an EMBL/GenBank/DDBJ whole genome shotgun (WGS) entry which is preliminary data.</text>
</comment>
<feature type="coiled-coil region" evidence="1">
    <location>
        <begin position="482"/>
        <end position="509"/>
    </location>
</feature>
<evidence type="ECO:0000256" key="1">
    <source>
        <dbReference type="SAM" id="Coils"/>
    </source>
</evidence>
<sequence>MKDDVKIIDMSSDLKDGQIKCPKCGATDIETNNKTGKLRCNFCRTEFEPELAPEDQDISTLEGTTMGSGAADIDEAAESMVTVKCESCGAEVVIDTNTTTQARCHWCRNTLSINNIIPNGAVPDVILPFSVTKSDAQREIEDFVKQRKFFAHPKFTREFTTENICGVYLPYMLVDVNAHMHLRGEGQIETNRYEVGTGDDRHTEYDADSYAIERDFDIFIDDLSIESSSDKLDYTAQDKTTNIINAIMPFDTENSVKFNANYMKGYTSEKRDSNIDFLREAVFAQSSDVARLAAKETVEEYDRGVRWEDEDYKVKGDSWKAAYLPVWLYSYMQKKNGKNLLHYVAVNARTKETMGSVPINFTKLFFVSVLVEILGGLAAFVLNLVAEMSMFDDTKFQDSRQFFWLLLVSGFVFFFTIYARYRNSDERHYYELETKHEISNLVCQDNYLRNIKGLVESYIKGENSSELKGNRLDLTKDKYLKKAKEKGILDEVEENKKRLKETFDKTEVK</sequence>
<organism evidence="3 4">
    <name type="scientific">Urinicoccus massiliensis</name>
    <dbReference type="NCBI Taxonomy" id="1723382"/>
    <lineage>
        <taxon>Bacteria</taxon>
        <taxon>Bacillati</taxon>
        <taxon>Bacillota</taxon>
        <taxon>Tissierellia</taxon>
        <taxon>Tissierellales</taxon>
        <taxon>Peptoniphilaceae</taxon>
        <taxon>Urinicoccus</taxon>
    </lineage>
</organism>
<keyword evidence="4" id="KW-1185">Reference proteome</keyword>
<keyword evidence="1" id="KW-0175">Coiled coil</keyword>
<keyword evidence="3" id="KW-0804">Transcription</keyword>
<keyword evidence="2" id="KW-0812">Transmembrane</keyword>
<reference evidence="3 4" key="1">
    <citation type="submission" date="2019-02" db="EMBL/GenBank/DDBJ databases">
        <authorList>
            <consortium name="Pathogen Informatics"/>
        </authorList>
    </citation>
    <scope>NUCLEOTIDE SEQUENCE [LARGE SCALE GENOMIC DNA]</scope>
    <source>
        <strain evidence="3 4">3012STDY7089603</strain>
    </source>
</reference>
<dbReference type="RefSeq" id="WP_072469121.1">
    <property type="nucleotide sequence ID" value="NZ_CAACYI010000001.1"/>
</dbReference>
<dbReference type="PANTHER" id="PTHR37826:SF3">
    <property type="entry name" value="J DOMAIN-CONTAINING PROTEIN"/>
    <property type="match status" value="1"/>
</dbReference>
<protein>
    <submittedName>
        <fullName evidence="3">DNA-directed RNA polymerase subunit P</fullName>
    </submittedName>
</protein>
<evidence type="ECO:0000256" key="2">
    <source>
        <dbReference type="SAM" id="Phobius"/>
    </source>
</evidence>
<keyword evidence="3" id="KW-0240">DNA-directed RNA polymerase</keyword>
<evidence type="ECO:0000313" key="4">
    <source>
        <dbReference type="Proteomes" id="UP000377798"/>
    </source>
</evidence>